<proteinExistence type="predicted"/>
<sequence length="107" mass="11723">MDFPPSALTLGPCLGLCLPRAQRSSTAKIVMCTSCLHPRPLQHLEMPVDPEFHPHCSLRPRVPLMMNPPSLNLLLPHLSIATCNAGNAYARGGRRRLIGTSFVTQKV</sequence>
<gene>
    <name evidence="1" type="primary">RGD1308901_predicted</name>
    <name evidence="1" type="ORF">rCG_54453</name>
</gene>
<evidence type="ECO:0000313" key="1">
    <source>
        <dbReference type="EMBL" id="EDM07748.1"/>
    </source>
</evidence>
<evidence type="ECO:0000313" key="2">
    <source>
        <dbReference type="Proteomes" id="UP000234681"/>
    </source>
</evidence>
<dbReference type="AlphaFoldDB" id="A6J9Y8"/>
<protein>
    <submittedName>
        <fullName evidence="1">Similar to RIKEN cDNA 1810054G18 (Predicted), isoform CRA_c</fullName>
    </submittedName>
</protein>
<dbReference type="EMBL" id="CH473979">
    <property type="protein sequence ID" value="EDM07748.1"/>
    <property type="molecule type" value="Genomic_DNA"/>
</dbReference>
<name>A6J9Y8_RAT</name>
<accession>A6J9Y8</accession>
<reference evidence="1 2" key="1">
    <citation type="submission" date="2005-09" db="EMBL/GenBank/DDBJ databases">
        <authorList>
            <person name="Mural R.J."/>
            <person name="Li P.W."/>
            <person name="Adams M.D."/>
            <person name="Amanatides P.G."/>
            <person name="Baden-Tillson H."/>
            <person name="Barnstead M."/>
            <person name="Chin S.H."/>
            <person name="Dew I."/>
            <person name="Evans C.A."/>
            <person name="Ferriera S."/>
            <person name="Flanigan M."/>
            <person name="Fosler C."/>
            <person name="Glodek A."/>
            <person name="Gu Z."/>
            <person name="Holt R.A."/>
            <person name="Jennings D."/>
            <person name="Kraft C.L."/>
            <person name="Lu F."/>
            <person name="Nguyen T."/>
            <person name="Nusskern D.R."/>
            <person name="Pfannkoch C.M."/>
            <person name="Sitter C."/>
            <person name="Sutton G.G."/>
            <person name="Venter J.C."/>
            <person name="Wang Z."/>
            <person name="Woodage T."/>
            <person name="Zheng X.H."/>
            <person name="Zhong F."/>
        </authorList>
    </citation>
    <scope>NUCLEOTIDE SEQUENCE [LARGE SCALE GENOMIC DNA]</scope>
    <source>
        <strain>BN</strain>
        <strain evidence="2">Sprague-Dawley</strain>
    </source>
</reference>
<dbReference type="Proteomes" id="UP000234681">
    <property type="component" value="Chromosome 1"/>
</dbReference>
<organism evidence="1 2">
    <name type="scientific">Rattus norvegicus</name>
    <name type="common">Rat</name>
    <dbReference type="NCBI Taxonomy" id="10116"/>
    <lineage>
        <taxon>Eukaryota</taxon>
        <taxon>Metazoa</taxon>
        <taxon>Chordata</taxon>
        <taxon>Craniata</taxon>
        <taxon>Vertebrata</taxon>
        <taxon>Euteleostomi</taxon>
        <taxon>Mammalia</taxon>
        <taxon>Eutheria</taxon>
        <taxon>Euarchontoglires</taxon>
        <taxon>Glires</taxon>
        <taxon>Rodentia</taxon>
        <taxon>Myomorpha</taxon>
        <taxon>Muroidea</taxon>
        <taxon>Muridae</taxon>
        <taxon>Murinae</taxon>
        <taxon>Rattus</taxon>
    </lineage>
</organism>